<dbReference type="GO" id="GO:0031080">
    <property type="term" value="C:nuclear pore outer ring"/>
    <property type="evidence" value="ECO:0007669"/>
    <property type="project" value="TreeGrafter"/>
</dbReference>
<evidence type="ECO:0000256" key="3">
    <source>
        <dbReference type="ARBA" id="ARBA00022737"/>
    </source>
</evidence>
<name>A0A183GV53_HELPZ</name>
<dbReference type="Gene3D" id="2.130.10.10">
    <property type="entry name" value="YVTN repeat-like/Quinoprotein amine dehydrogenase"/>
    <property type="match status" value="1"/>
</dbReference>
<evidence type="ECO:0000313" key="6">
    <source>
        <dbReference type="Proteomes" id="UP000050761"/>
    </source>
</evidence>
<dbReference type="AlphaFoldDB" id="A0A183GV53"/>
<evidence type="ECO:0000256" key="4">
    <source>
        <dbReference type="ARBA" id="ARBA00023242"/>
    </source>
</evidence>
<dbReference type="Proteomes" id="UP000050761">
    <property type="component" value="Unassembled WGS sequence"/>
</dbReference>
<dbReference type="PANTHER" id="PTHR22652:SF0">
    <property type="entry name" value="NUCLEOPORIN NUP43"/>
    <property type="match status" value="1"/>
</dbReference>
<dbReference type="PANTHER" id="PTHR22652">
    <property type="entry name" value="NUCLEOPORIN NUP43"/>
    <property type="match status" value="1"/>
</dbReference>
<keyword evidence="4" id="KW-0539">Nucleus</keyword>
<accession>A0A183GV53</accession>
<dbReference type="WBParaSite" id="HPBE_0002657301-mRNA-1">
    <property type="protein sequence ID" value="HPBE_0002657301-mRNA-1"/>
    <property type="gene ID" value="HPBE_0002657301"/>
</dbReference>
<sequence length="191" mass="19975">MSCAHGSSGSSNGSLAKVDIESGSGSVFSKGNSGVRSICTLSGGSLLVSGHSAGQVLMWDCRSKSSKPCNVFVPSKRRLDAVTTLANHPTQSSILLFATVIIFVSLCCKLQVSFGTDLGTVGFCDVRGVSHDLITRLPLFKRQIQVGFHPECGDHFVCASADGKVLVKIFCSSNVLTASAVFSNSLRIAEG</sequence>
<dbReference type="EMBL" id="UZAH01040306">
    <property type="protein sequence ID" value="VDP58308.1"/>
    <property type="molecule type" value="Genomic_DNA"/>
</dbReference>
<keyword evidence="2" id="KW-0853">WD repeat</keyword>
<accession>A0A3P8FFV7</accession>
<evidence type="ECO:0000256" key="2">
    <source>
        <dbReference type="ARBA" id="ARBA00022574"/>
    </source>
</evidence>
<proteinExistence type="predicted"/>
<dbReference type="OrthoDB" id="9890280at2759"/>
<reference evidence="7" key="2">
    <citation type="submission" date="2019-09" db="UniProtKB">
        <authorList>
            <consortium name="WormBaseParasite"/>
        </authorList>
    </citation>
    <scope>IDENTIFICATION</scope>
</reference>
<evidence type="ECO:0000313" key="5">
    <source>
        <dbReference type="EMBL" id="VDP58308.1"/>
    </source>
</evidence>
<dbReference type="InterPro" id="IPR015943">
    <property type="entry name" value="WD40/YVTN_repeat-like_dom_sf"/>
</dbReference>
<evidence type="ECO:0000313" key="7">
    <source>
        <dbReference type="WBParaSite" id="HPBE_0002657301-mRNA-1"/>
    </source>
</evidence>
<reference evidence="5 6" key="1">
    <citation type="submission" date="2018-11" db="EMBL/GenBank/DDBJ databases">
        <authorList>
            <consortium name="Pathogen Informatics"/>
        </authorList>
    </citation>
    <scope>NUCLEOTIDE SEQUENCE [LARGE SCALE GENOMIC DNA]</scope>
</reference>
<keyword evidence="6" id="KW-1185">Reference proteome</keyword>
<evidence type="ECO:0000256" key="1">
    <source>
        <dbReference type="ARBA" id="ARBA00004123"/>
    </source>
</evidence>
<keyword evidence="3" id="KW-0677">Repeat</keyword>
<comment type="subcellular location">
    <subcellularLocation>
        <location evidence="1">Nucleus</location>
    </subcellularLocation>
</comment>
<organism evidence="6 7">
    <name type="scientific">Heligmosomoides polygyrus</name>
    <name type="common">Parasitic roundworm</name>
    <dbReference type="NCBI Taxonomy" id="6339"/>
    <lineage>
        <taxon>Eukaryota</taxon>
        <taxon>Metazoa</taxon>
        <taxon>Ecdysozoa</taxon>
        <taxon>Nematoda</taxon>
        <taxon>Chromadorea</taxon>
        <taxon>Rhabditida</taxon>
        <taxon>Rhabditina</taxon>
        <taxon>Rhabditomorpha</taxon>
        <taxon>Strongyloidea</taxon>
        <taxon>Heligmosomidae</taxon>
        <taxon>Heligmosomoides</taxon>
    </lineage>
</organism>
<gene>
    <name evidence="5" type="ORF">HPBE_LOCUS26572</name>
</gene>
<protein>
    <submittedName>
        <fullName evidence="7">WD_REPEATS_REGION domain-containing protein</fullName>
    </submittedName>
</protein>
<dbReference type="SUPFAM" id="SSF101898">
    <property type="entry name" value="NHL repeat"/>
    <property type="match status" value="1"/>
</dbReference>